<dbReference type="InterPro" id="IPR046542">
    <property type="entry name" value="DUF6801"/>
</dbReference>
<evidence type="ECO:0000256" key="3">
    <source>
        <dbReference type="ARBA" id="ARBA00022490"/>
    </source>
</evidence>
<dbReference type="Gene3D" id="2.60.40.10">
    <property type="entry name" value="Immunoglobulins"/>
    <property type="match status" value="2"/>
</dbReference>
<keyword evidence="4" id="KW-0969">Cilium</keyword>
<feature type="signal peptide" evidence="6">
    <location>
        <begin position="1"/>
        <end position="19"/>
    </location>
</feature>
<dbReference type="Proteomes" id="UP000313645">
    <property type="component" value="Unassembled WGS sequence"/>
</dbReference>
<name>A0ABY1ZJN9_9GAMM</name>
<keyword evidence="3" id="KW-0963">Cytoplasm</keyword>
<evidence type="ECO:0000256" key="5">
    <source>
        <dbReference type="ARBA" id="ARBA00023273"/>
    </source>
</evidence>
<reference evidence="9 10" key="1">
    <citation type="submission" date="2019-02" db="EMBL/GenBank/DDBJ databases">
        <title>Marinobacter halodurans sp. nov., a marine bacterium isolated from sea tidal flat.</title>
        <authorList>
            <person name="Yoo Y."/>
            <person name="Lee D.W."/>
            <person name="Kim B.S."/>
            <person name="Kim J.-J."/>
        </authorList>
    </citation>
    <scope>NUCLEOTIDE SEQUENCE [LARGE SCALE GENOMIC DNA]</scope>
    <source>
        <strain evidence="9 10">YJ-S3-2</strain>
    </source>
</reference>
<feature type="chain" id="PRO_5047547114" evidence="6">
    <location>
        <begin position="20"/>
        <end position="592"/>
    </location>
</feature>
<comment type="caution">
    <text evidence="9">The sequence shown here is derived from an EMBL/GenBank/DDBJ whole genome shotgun (WGS) entry which is preliminary data.</text>
</comment>
<gene>
    <name evidence="9" type="ORF">EZI54_12045</name>
</gene>
<evidence type="ECO:0000259" key="8">
    <source>
        <dbReference type="Pfam" id="PF22544"/>
    </source>
</evidence>
<dbReference type="InterPro" id="IPR013783">
    <property type="entry name" value="Ig-like_fold"/>
</dbReference>
<comment type="subcellular location">
    <subcellularLocation>
        <location evidence="1">Cell projection</location>
        <location evidence="1">Cilium</location>
    </subcellularLocation>
    <subcellularLocation>
        <location evidence="2">Cytoplasm</location>
    </subcellularLocation>
</comment>
<evidence type="ECO:0000256" key="6">
    <source>
        <dbReference type="SAM" id="SignalP"/>
    </source>
</evidence>
<feature type="domain" description="HYDIN/VesB/CFA65-like Ig-like" evidence="8">
    <location>
        <begin position="199"/>
        <end position="298"/>
    </location>
</feature>
<evidence type="ECO:0000256" key="4">
    <source>
        <dbReference type="ARBA" id="ARBA00023069"/>
    </source>
</evidence>
<accession>A0ABY1ZJN9</accession>
<proteinExistence type="predicted"/>
<keyword evidence="5" id="KW-0966">Cell projection</keyword>
<dbReference type="PANTHER" id="PTHR37833">
    <property type="entry name" value="LIPOPROTEIN-RELATED"/>
    <property type="match status" value="1"/>
</dbReference>
<evidence type="ECO:0000313" key="9">
    <source>
        <dbReference type="EMBL" id="TBW55221.1"/>
    </source>
</evidence>
<dbReference type="PANTHER" id="PTHR37833:SF1">
    <property type="entry name" value="SIGNAL PEPTIDE PROTEIN"/>
    <property type="match status" value="1"/>
</dbReference>
<dbReference type="Pfam" id="PF22544">
    <property type="entry name" value="HYDIN_VesB_CFA65-like_Ig"/>
    <property type="match status" value="2"/>
</dbReference>
<sequence>MPAAIGAAALMAASGAATAEPVSLTLEYTCPFPLIGDQPIVAEISSDIPSEATVGEAIGPFQIEAITTVNETSRTGLKLVGSATIEGTATSTNIISTVTGDQEIVVPLTIPQSDIPDTSGSFTIPASGEAPAQTFTTDQVGEGTINVGGLVLEMTARTADGSIAPDPIGQFTADCTQVADQDTVLQTFQVVSGETDPDPAIAVAPEEVDFGDVQSGLTGEQSVTVSNEGGAALGINGITLGGANADAFMQTNNCTTVAPGESCSVDLTYYASGEGDQTATLTIQSGDPDNPTVEIPLTGTSYMQALPAISVEPASVDFGTIQVGTSSEKTVTVNNTGSAVLNVTAISLGGANAGDFMQTSDCATVPADQSCTVTVTYTANTAAVSSATLTIESDDAENPAVDVALTGEGDDGSSGTVDFLLDLEGSTHIKASDSSLPLTGSIDAVLNLATGMYTADLNIEPTQGSFRILKLFKRLKATANVEFEPVDDTTGTLIDGTLTAKSTLYVHVPKVTVNLFGFQLPIGGGEECRTVEPVTIDMQTPDGETFAPLDGGNLTGTYALPPLEHCGGLTDILNLFLAGEGNTIDLALTPNL</sequence>
<protein>
    <submittedName>
        <fullName evidence="9">Choice-of-anchor D domain-containing protein</fullName>
    </submittedName>
</protein>
<evidence type="ECO:0000259" key="7">
    <source>
        <dbReference type="Pfam" id="PF20611"/>
    </source>
</evidence>
<feature type="domain" description="DUF6801" evidence="7">
    <location>
        <begin position="27"/>
        <end position="185"/>
    </location>
</feature>
<feature type="domain" description="HYDIN/VesB/CFA65-like Ig-like" evidence="8">
    <location>
        <begin position="307"/>
        <end position="406"/>
    </location>
</feature>
<evidence type="ECO:0000256" key="1">
    <source>
        <dbReference type="ARBA" id="ARBA00004138"/>
    </source>
</evidence>
<dbReference type="InterPro" id="IPR053879">
    <property type="entry name" value="HYDIN_VesB_CFA65-like_Ig"/>
</dbReference>
<evidence type="ECO:0000256" key="2">
    <source>
        <dbReference type="ARBA" id="ARBA00004496"/>
    </source>
</evidence>
<dbReference type="EMBL" id="SJDL01000017">
    <property type="protein sequence ID" value="TBW55221.1"/>
    <property type="molecule type" value="Genomic_DNA"/>
</dbReference>
<keyword evidence="6" id="KW-0732">Signal</keyword>
<dbReference type="Pfam" id="PF20611">
    <property type="entry name" value="DUF6801"/>
    <property type="match status" value="1"/>
</dbReference>
<evidence type="ECO:0000313" key="10">
    <source>
        <dbReference type="Proteomes" id="UP000313645"/>
    </source>
</evidence>
<organism evidence="9 10">
    <name type="scientific">Marinobacter halodurans</name>
    <dbReference type="NCBI Taxonomy" id="2528979"/>
    <lineage>
        <taxon>Bacteria</taxon>
        <taxon>Pseudomonadati</taxon>
        <taxon>Pseudomonadota</taxon>
        <taxon>Gammaproteobacteria</taxon>
        <taxon>Pseudomonadales</taxon>
        <taxon>Marinobacteraceae</taxon>
        <taxon>Marinobacter</taxon>
    </lineage>
</organism>
<keyword evidence="10" id="KW-1185">Reference proteome</keyword>
<dbReference type="NCBIfam" id="NF012200">
    <property type="entry name" value="choice_anch_D"/>
    <property type="match status" value="2"/>
</dbReference>